<dbReference type="Proteomes" id="UP001302745">
    <property type="component" value="Unassembled WGS sequence"/>
</dbReference>
<evidence type="ECO:0000256" key="1">
    <source>
        <dbReference type="ARBA" id="ARBA00023002"/>
    </source>
</evidence>
<proteinExistence type="predicted"/>
<keyword evidence="1" id="KW-0560">Oxidoreductase</keyword>
<sequence length="339" mass="36454">MADAVATQARNLPLLATKATCAGRTYIVTGANTGLGFEAAKHLACLGAAKVILAVRTPITGETAKLEIDSAAGFFSTSDTTTAGVVEVWPLDLCSYDSVRAFVKRAAAELDRIDGVIVNAALALAKREMAEGHVKPVTVNVMSTFLLAVLLLPVMSEKVKRVAAGVTPRITIVSSRVGFDSREVWETIKGDPIRGMDSEDMVPWKTYPLSKLTEMFAVRHLARELVPVEKTGVIVNIVCPGLCVTKLARHATQEHTENLRRMHAMFGRSAEDGSRTLLHGAVAGVESHGKLLHSCEDGEGDVPDWVKNDTELQKNTWDVIAKELEAAEPGCVSKMLQAV</sequence>
<dbReference type="PANTHER" id="PTHR43157">
    <property type="entry name" value="PHOSPHATIDYLINOSITOL-GLYCAN BIOSYNTHESIS CLASS F PROTEIN-RELATED"/>
    <property type="match status" value="1"/>
</dbReference>
<gene>
    <name evidence="2" type="ORF">C8A00DRAFT_34707</name>
</gene>
<dbReference type="PANTHER" id="PTHR43157:SF61">
    <property type="entry name" value="DEHYDROGENASE_REDUCTASE FAMILY PROTEIN, PUTATIVE (AFU_ORTHOLOGUE AFUA_3G01250)-RELATED"/>
    <property type="match status" value="1"/>
</dbReference>
<protein>
    <submittedName>
        <fullName evidence="2">Uncharacterized protein</fullName>
    </submittedName>
</protein>
<evidence type="ECO:0000313" key="2">
    <source>
        <dbReference type="EMBL" id="KAK4152617.1"/>
    </source>
</evidence>
<keyword evidence="3" id="KW-1185">Reference proteome</keyword>
<dbReference type="InterPro" id="IPR036291">
    <property type="entry name" value="NAD(P)-bd_dom_sf"/>
</dbReference>
<dbReference type="GO" id="GO:0016491">
    <property type="term" value="F:oxidoreductase activity"/>
    <property type="evidence" value="ECO:0007669"/>
    <property type="project" value="UniProtKB-KW"/>
</dbReference>
<dbReference type="Gene3D" id="3.40.50.720">
    <property type="entry name" value="NAD(P)-binding Rossmann-like Domain"/>
    <property type="match status" value="1"/>
</dbReference>
<reference evidence="2" key="1">
    <citation type="journal article" date="2023" name="Mol. Phylogenet. Evol.">
        <title>Genome-scale phylogeny and comparative genomics of the fungal order Sordariales.</title>
        <authorList>
            <person name="Hensen N."/>
            <person name="Bonometti L."/>
            <person name="Westerberg I."/>
            <person name="Brannstrom I.O."/>
            <person name="Guillou S."/>
            <person name="Cros-Aarteil S."/>
            <person name="Calhoun S."/>
            <person name="Haridas S."/>
            <person name="Kuo A."/>
            <person name="Mondo S."/>
            <person name="Pangilinan J."/>
            <person name="Riley R."/>
            <person name="LaButti K."/>
            <person name="Andreopoulos B."/>
            <person name="Lipzen A."/>
            <person name="Chen C."/>
            <person name="Yan M."/>
            <person name="Daum C."/>
            <person name="Ng V."/>
            <person name="Clum A."/>
            <person name="Steindorff A."/>
            <person name="Ohm R.A."/>
            <person name="Martin F."/>
            <person name="Silar P."/>
            <person name="Natvig D.O."/>
            <person name="Lalanne C."/>
            <person name="Gautier V."/>
            <person name="Ament-Velasquez S.L."/>
            <person name="Kruys A."/>
            <person name="Hutchinson M.I."/>
            <person name="Powell A.J."/>
            <person name="Barry K."/>
            <person name="Miller A.N."/>
            <person name="Grigoriev I.V."/>
            <person name="Debuchy R."/>
            <person name="Gladieux P."/>
            <person name="Hiltunen Thoren M."/>
            <person name="Johannesson H."/>
        </authorList>
    </citation>
    <scope>NUCLEOTIDE SEQUENCE</scope>
    <source>
        <strain evidence="2">CBS 538.74</strain>
    </source>
</reference>
<comment type="caution">
    <text evidence="2">The sequence shown here is derived from an EMBL/GenBank/DDBJ whole genome shotgun (WGS) entry which is preliminary data.</text>
</comment>
<dbReference type="PRINTS" id="PR00081">
    <property type="entry name" value="GDHRDH"/>
</dbReference>
<reference evidence="2" key="2">
    <citation type="submission" date="2023-05" db="EMBL/GenBank/DDBJ databases">
        <authorList>
            <consortium name="Lawrence Berkeley National Laboratory"/>
            <person name="Steindorff A."/>
            <person name="Hensen N."/>
            <person name="Bonometti L."/>
            <person name="Westerberg I."/>
            <person name="Brannstrom I.O."/>
            <person name="Guillou S."/>
            <person name="Cros-Aarteil S."/>
            <person name="Calhoun S."/>
            <person name="Haridas S."/>
            <person name="Kuo A."/>
            <person name="Mondo S."/>
            <person name="Pangilinan J."/>
            <person name="Riley R."/>
            <person name="Labutti K."/>
            <person name="Andreopoulos B."/>
            <person name="Lipzen A."/>
            <person name="Chen C."/>
            <person name="Yanf M."/>
            <person name="Daum C."/>
            <person name="Ng V."/>
            <person name="Clum A."/>
            <person name="Ohm R."/>
            <person name="Martin F."/>
            <person name="Silar P."/>
            <person name="Natvig D."/>
            <person name="Lalanne C."/>
            <person name="Gautier V."/>
            <person name="Ament-Velasquez S.L."/>
            <person name="Kruys A."/>
            <person name="Hutchinson M.I."/>
            <person name="Powell A.J."/>
            <person name="Barry K."/>
            <person name="Miller A.N."/>
            <person name="Grigoriev I.V."/>
            <person name="Debuchy R."/>
            <person name="Gladieux P."/>
            <person name="Thoren M.H."/>
            <person name="Johannesson H."/>
        </authorList>
    </citation>
    <scope>NUCLEOTIDE SEQUENCE</scope>
    <source>
        <strain evidence="2">CBS 538.74</strain>
    </source>
</reference>
<dbReference type="SUPFAM" id="SSF51735">
    <property type="entry name" value="NAD(P)-binding Rossmann-fold domains"/>
    <property type="match status" value="1"/>
</dbReference>
<dbReference type="AlphaFoldDB" id="A0AAN6ZVN6"/>
<dbReference type="InterPro" id="IPR002347">
    <property type="entry name" value="SDR_fam"/>
</dbReference>
<evidence type="ECO:0000313" key="3">
    <source>
        <dbReference type="Proteomes" id="UP001302745"/>
    </source>
</evidence>
<name>A0AAN6ZVN6_9PEZI</name>
<accession>A0AAN6ZVN6</accession>
<dbReference type="Pfam" id="PF00106">
    <property type="entry name" value="adh_short"/>
    <property type="match status" value="1"/>
</dbReference>
<organism evidence="2 3">
    <name type="scientific">Chaetomidium leptoderma</name>
    <dbReference type="NCBI Taxonomy" id="669021"/>
    <lineage>
        <taxon>Eukaryota</taxon>
        <taxon>Fungi</taxon>
        <taxon>Dikarya</taxon>
        <taxon>Ascomycota</taxon>
        <taxon>Pezizomycotina</taxon>
        <taxon>Sordariomycetes</taxon>
        <taxon>Sordariomycetidae</taxon>
        <taxon>Sordariales</taxon>
        <taxon>Chaetomiaceae</taxon>
        <taxon>Chaetomidium</taxon>
    </lineage>
</organism>
<dbReference type="EMBL" id="MU856968">
    <property type="protein sequence ID" value="KAK4152617.1"/>
    <property type="molecule type" value="Genomic_DNA"/>
</dbReference>